<dbReference type="EMBL" id="JAUPFM010000022">
    <property type="protein sequence ID" value="KAK2815808.1"/>
    <property type="molecule type" value="Genomic_DNA"/>
</dbReference>
<accession>A0AA88LNN5</accession>
<keyword evidence="2" id="KW-1185">Reference proteome</keyword>
<reference evidence="1" key="1">
    <citation type="submission" date="2023-07" db="EMBL/GenBank/DDBJ databases">
        <title>Chromosome-level Genome Assembly of Striped Snakehead (Channa striata).</title>
        <authorList>
            <person name="Liu H."/>
        </authorList>
    </citation>
    <scope>NUCLEOTIDE SEQUENCE</scope>
    <source>
        <strain evidence="1">Gz</strain>
        <tissue evidence="1">Muscle</tissue>
    </source>
</reference>
<name>A0AA88LNN5_CHASR</name>
<sequence>MAKESAKINCSGVALPEFRSLRSRTRKCPSDALYLTEEIQAALLTTRECATFRNQQDQTPEPSYLTKQDCF</sequence>
<evidence type="ECO:0000313" key="2">
    <source>
        <dbReference type="Proteomes" id="UP001187415"/>
    </source>
</evidence>
<dbReference type="Proteomes" id="UP001187415">
    <property type="component" value="Unassembled WGS sequence"/>
</dbReference>
<proteinExistence type="predicted"/>
<evidence type="ECO:0000313" key="1">
    <source>
        <dbReference type="EMBL" id="KAK2815808.1"/>
    </source>
</evidence>
<gene>
    <name evidence="1" type="ORF">Q5P01_026275</name>
</gene>
<organism evidence="1 2">
    <name type="scientific">Channa striata</name>
    <name type="common">Snakehead murrel</name>
    <name type="synonym">Ophicephalus striatus</name>
    <dbReference type="NCBI Taxonomy" id="64152"/>
    <lineage>
        <taxon>Eukaryota</taxon>
        <taxon>Metazoa</taxon>
        <taxon>Chordata</taxon>
        <taxon>Craniata</taxon>
        <taxon>Vertebrata</taxon>
        <taxon>Euteleostomi</taxon>
        <taxon>Actinopterygii</taxon>
        <taxon>Neopterygii</taxon>
        <taxon>Teleostei</taxon>
        <taxon>Neoteleostei</taxon>
        <taxon>Acanthomorphata</taxon>
        <taxon>Anabantaria</taxon>
        <taxon>Anabantiformes</taxon>
        <taxon>Channoidei</taxon>
        <taxon>Channidae</taxon>
        <taxon>Channa</taxon>
    </lineage>
</organism>
<comment type="caution">
    <text evidence="1">The sequence shown here is derived from an EMBL/GenBank/DDBJ whole genome shotgun (WGS) entry which is preliminary data.</text>
</comment>
<protein>
    <submittedName>
        <fullName evidence="1">Uncharacterized protein</fullName>
    </submittedName>
</protein>
<dbReference type="AlphaFoldDB" id="A0AA88LNN5"/>